<keyword evidence="6" id="KW-1185">Reference proteome</keyword>
<gene>
    <name evidence="5" type="ORF">P171DRAFT_23781</name>
</gene>
<comment type="similarity">
    <text evidence="1">Belongs to the peptidase S33 family.</text>
</comment>
<name>A0A9P4PIM1_9PLEO</name>
<accession>A0A9P4PIM1</accession>
<dbReference type="SUPFAM" id="SSF53474">
    <property type="entry name" value="alpha/beta-Hydrolases"/>
    <property type="match status" value="1"/>
</dbReference>
<dbReference type="AlphaFoldDB" id="A0A9P4PIM1"/>
<comment type="caution">
    <text evidence="5">The sequence shown here is derived from an EMBL/GenBank/DDBJ whole genome shotgun (WGS) entry which is preliminary data.</text>
</comment>
<keyword evidence="2" id="KW-0378">Hydrolase</keyword>
<dbReference type="GO" id="GO:0016787">
    <property type="term" value="F:hydrolase activity"/>
    <property type="evidence" value="ECO:0007669"/>
    <property type="project" value="UniProtKB-KW"/>
</dbReference>
<sequence>MRYSTLVVEVALGVGLGVFASPTLPGYDRRYATRPPRSPVQGLGQLKASAGLTWTSCFDQFQCTVMTVPLDYDDPSVGTVNIQFIKSPAKKQEGYTQDILFNPGGPGASGVSVMLDDIDAIRQTLGLEHNIVSFDPRGVGYSGPDLSCFAGPSDDDYMDFLSPIDIHNNETLRWTWDRAGAFGDQCTQAERGRNFTARYVNTVATASDVLQYTEWLAKSKGEDPLTSELWYYGASYGATLGAVFADRHPRRVGRLVLDGVQDADDYFQGKWIDSIADADRVFETFFSYCQQAGHFHCKFWDRSVSRIKDRFHAIEAKLATSPILTGGYIYVDAEELKYLLVIAIDDPQRYFPELAYLLWGLEQASEGFTREEHEIRLLEERYSQTMSKWSEDEARLLIGCTDADGRLNLSSFDAFVTHANTVYNTSKYLGEYWASDATVCSHISIRAPPSQVVNPDRLGANRTSNPILFLSTSLDPKTSIQGARNMAKKFGGSRLLEQKGIGHTVLYDSSSCTRAMVKNYLKDASLPPEGTVCAGDRNPFTGSSMRRGDLVDIADMPVPFF</sequence>
<dbReference type="InterPro" id="IPR029058">
    <property type="entry name" value="AB_hydrolase_fold"/>
</dbReference>
<evidence type="ECO:0000256" key="2">
    <source>
        <dbReference type="ARBA" id="ARBA00022801"/>
    </source>
</evidence>
<dbReference type="PANTHER" id="PTHR43248">
    <property type="entry name" value="2-SUCCINYL-6-HYDROXY-2,4-CYCLOHEXADIENE-1-CARBOXYLATE SYNTHASE"/>
    <property type="match status" value="1"/>
</dbReference>
<dbReference type="Gene3D" id="3.40.50.1820">
    <property type="entry name" value="alpha/beta hydrolase"/>
    <property type="match status" value="1"/>
</dbReference>
<organism evidence="5 6">
    <name type="scientific">Karstenula rhodostoma CBS 690.94</name>
    <dbReference type="NCBI Taxonomy" id="1392251"/>
    <lineage>
        <taxon>Eukaryota</taxon>
        <taxon>Fungi</taxon>
        <taxon>Dikarya</taxon>
        <taxon>Ascomycota</taxon>
        <taxon>Pezizomycotina</taxon>
        <taxon>Dothideomycetes</taxon>
        <taxon>Pleosporomycetidae</taxon>
        <taxon>Pleosporales</taxon>
        <taxon>Massarineae</taxon>
        <taxon>Didymosphaeriaceae</taxon>
        <taxon>Karstenula</taxon>
    </lineage>
</organism>
<dbReference type="Pfam" id="PF08386">
    <property type="entry name" value="Abhydrolase_4"/>
    <property type="match status" value="1"/>
</dbReference>
<dbReference type="InterPro" id="IPR000073">
    <property type="entry name" value="AB_hydrolase_1"/>
</dbReference>
<proteinExistence type="inferred from homology"/>
<evidence type="ECO:0000259" key="3">
    <source>
        <dbReference type="Pfam" id="PF00561"/>
    </source>
</evidence>
<evidence type="ECO:0000313" key="6">
    <source>
        <dbReference type="Proteomes" id="UP000799764"/>
    </source>
</evidence>
<dbReference type="EMBL" id="MU001501">
    <property type="protein sequence ID" value="KAF2443998.1"/>
    <property type="molecule type" value="Genomic_DNA"/>
</dbReference>
<dbReference type="PANTHER" id="PTHR43248:SF25">
    <property type="entry name" value="AB HYDROLASE-1 DOMAIN-CONTAINING PROTEIN-RELATED"/>
    <property type="match status" value="1"/>
</dbReference>
<dbReference type="Pfam" id="PF00561">
    <property type="entry name" value="Abhydrolase_1"/>
    <property type="match status" value="1"/>
</dbReference>
<dbReference type="OrthoDB" id="425534at2759"/>
<evidence type="ECO:0000313" key="5">
    <source>
        <dbReference type="EMBL" id="KAF2443998.1"/>
    </source>
</evidence>
<feature type="domain" description="Peptidase S33 tripeptidyl aminopeptidase-like C-terminal" evidence="4">
    <location>
        <begin position="427"/>
        <end position="533"/>
    </location>
</feature>
<dbReference type="InterPro" id="IPR013595">
    <property type="entry name" value="Pept_S33_TAP-like_C"/>
</dbReference>
<feature type="domain" description="AB hydrolase-1" evidence="3">
    <location>
        <begin position="99"/>
        <end position="267"/>
    </location>
</feature>
<evidence type="ECO:0008006" key="7">
    <source>
        <dbReference type="Google" id="ProtNLM"/>
    </source>
</evidence>
<evidence type="ECO:0000259" key="4">
    <source>
        <dbReference type="Pfam" id="PF08386"/>
    </source>
</evidence>
<dbReference type="Proteomes" id="UP000799764">
    <property type="component" value="Unassembled WGS sequence"/>
</dbReference>
<protein>
    <recommendedName>
        <fullName evidence="7">Alpha/beta-hydrolase</fullName>
    </recommendedName>
</protein>
<evidence type="ECO:0000256" key="1">
    <source>
        <dbReference type="ARBA" id="ARBA00010088"/>
    </source>
</evidence>
<reference evidence="5" key="1">
    <citation type="journal article" date="2020" name="Stud. Mycol.">
        <title>101 Dothideomycetes genomes: a test case for predicting lifestyles and emergence of pathogens.</title>
        <authorList>
            <person name="Haridas S."/>
            <person name="Albert R."/>
            <person name="Binder M."/>
            <person name="Bloem J."/>
            <person name="Labutti K."/>
            <person name="Salamov A."/>
            <person name="Andreopoulos B."/>
            <person name="Baker S."/>
            <person name="Barry K."/>
            <person name="Bills G."/>
            <person name="Bluhm B."/>
            <person name="Cannon C."/>
            <person name="Castanera R."/>
            <person name="Culley D."/>
            <person name="Daum C."/>
            <person name="Ezra D."/>
            <person name="Gonzalez J."/>
            <person name="Henrissat B."/>
            <person name="Kuo A."/>
            <person name="Liang C."/>
            <person name="Lipzen A."/>
            <person name="Lutzoni F."/>
            <person name="Magnuson J."/>
            <person name="Mondo S."/>
            <person name="Nolan M."/>
            <person name="Ohm R."/>
            <person name="Pangilinan J."/>
            <person name="Park H.-J."/>
            <person name="Ramirez L."/>
            <person name="Alfaro M."/>
            <person name="Sun H."/>
            <person name="Tritt A."/>
            <person name="Yoshinaga Y."/>
            <person name="Zwiers L.-H."/>
            <person name="Turgeon B."/>
            <person name="Goodwin S."/>
            <person name="Spatafora J."/>
            <person name="Crous P."/>
            <person name="Grigoriev I."/>
        </authorList>
    </citation>
    <scope>NUCLEOTIDE SEQUENCE</scope>
    <source>
        <strain evidence="5">CBS 690.94</strain>
    </source>
</reference>
<dbReference type="InterPro" id="IPR051601">
    <property type="entry name" value="Serine_prot/Carboxylest_S33"/>
</dbReference>